<dbReference type="PROSITE" id="PS00092">
    <property type="entry name" value="N6_MTASE"/>
    <property type="match status" value="1"/>
</dbReference>
<dbReference type="EMBL" id="CP073754">
    <property type="protein sequence ID" value="QWF69951.1"/>
    <property type="molecule type" value="Genomic_DNA"/>
</dbReference>
<dbReference type="GO" id="GO:0032259">
    <property type="term" value="P:methylation"/>
    <property type="evidence" value="ECO:0007669"/>
    <property type="project" value="UniProtKB-KW"/>
</dbReference>
<evidence type="ECO:0000259" key="5">
    <source>
        <dbReference type="Pfam" id="PF05175"/>
    </source>
</evidence>
<protein>
    <recommendedName>
        <fullName evidence="4">Ribosomal protein uL3 glutamine methyltransferase</fullName>
        <shortName evidence="4">uL3 MTase</shortName>
        <ecNumber evidence="4">2.1.1.298</ecNumber>
    </recommendedName>
    <alternativeName>
        <fullName evidence="4">N5-glutamine methyltransferase PrmB</fullName>
    </alternativeName>
</protein>
<dbReference type="GO" id="GO:0005840">
    <property type="term" value="C:ribosome"/>
    <property type="evidence" value="ECO:0007669"/>
    <property type="project" value="UniProtKB-KW"/>
</dbReference>
<evidence type="ECO:0000313" key="7">
    <source>
        <dbReference type="Proteomes" id="UP000676649"/>
    </source>
</evidence>
<evidence type="ECO:0000313" key="6">
    <source>
        <dbReference type="EMBL" id="QWF69951.1"/>
    </source>
</evidence>
<accession>A0A975R997</accession>
<evidence type="ECO:0000256" key="4">
    <source>
        <dbReference type="HAMAP-Rule" id="MF_02125"/>
    </source>
</evidence>
<dbReference type="PANTHER" id="PTHR47806:SF1">
    <property type="entry name" value="RIBOSOMAL PROTEIN UL3 GLUTAMINE METHYLTRANSFERASE"/>
    <property type="match status" value="1"/>
</dbReference>
<dbReference type="NCBIfam" id="TIGR00536">
    <property type="entry name" value="hemK_fam"/>
    <property type="match status" value="1"/>
</dbReference>
<gene>
    <name evidence="4 6" type="primary">prmB</name>
    <name evidence="6" type="ORF">KEF85_11370</name>
</gene>
<proteinExistence type="inferred from homology"/>
<dbReference type="NCBIfam" id="TIGR03533">
    <property type="entry name" value="L3_gln_methyl"/>
    <property type="match status" value="1"/>
</dbReference>
<dbReference type="Pfam" id="PF05175">
    <property type="entry name" value="MTS"/>
    <property type="match status" value="1"/>
</dbReference>
<dbReference type="PIRSF" id="PIRSF037167">
    <property type="entry name" value="Mtase_YfcB_prd"/>
    <property type="match status" value="1"/>
</dbReference>
<dbReference type="SUPFAM" id="SSF53335">
    <property type="entry name" value="S-adenosyl-L-methionine-dependent methyltransferases"/>
    <property type="match status" value="1"/>
</dbReference>
<keyword evidence="7" id="KW-1185">Reference proteome</keyword>
<dbReference type="EC" id="2.1.1.298" evidence="4"/>
<dbReference type="RefSeq" id="WP_215580647.1">
    <property type="nucleotide sequence ID" value="NZ_CP073754.1"/>
</dbReference>
<keyword evidence="6" id="KW-0689">Ribosomal protein</keyword>
<dbReference type="Proteomes" id="UP000676649">
    <property type="component" value="Chromosome"/>
</dbReference>
<organism evidence="6 7">
    <name type="scientific">Methylomonas paludis</name>
    <dbReference type="NCBI Taxonomy" id="1173101"/>
    <lineage>
        <taxon>Bacteria</taxon>
        <taxon>Pseudomonadati</taxon>
        <taxon>Pseudomonadota</taxon>
        <taxon>Gammaproteobacteria</taxon>
        <taxon>Methylococcales</taxon>
        <taxon>Methylococcaceae</taxon>
        <taxon>Methylomonas</taxon>
    </lineage>
</organism>
<keyword evidence="6" id="KW-0687">Ribonucleoprotein</keyword>
<name>A0A975R997_9GAMM</name>
<comment type="catalytic activity">
    <reaction evidence="4">
        <text>L-glutaminyl-[ribosomal protein uL3] + S-adenosyl-L-methionine = N(5)-methyl-L-glutaminyl-[ribosomal protein uL3] + S-adenosyl-L-homocysteine + H(+)</text>
        <dbReference type="Rhea" id="RHEA:45020"/>
        <dbReference type="Rhea" id="RHEA-COMP:11063"/>
        <dbReference type="Rhea" id="RHEA-COMP:11064"/>
        <dbReference type="ChEBI" id="CHEBI:15378"/>
        <dbReference type="ChEBI" id="CHEBI:30011"/>
        <dbReference type="ChEBI" id="CHEBI:57856"/>
        <dbReference type="ChEBI" id="CHEBI:59789"/>
        <dbReference type="ChEBI" id="CHEBI:61891"/>
        <dbReference type="EC" id="2.1.1.298"/>
    </reaction>
</comment>
<keyword evidence="1 4" id="KW-0489">Methyltransferase</keyword>
<dbReference type="InterPro" id="IPR004556">
    <property type="entry name" value="HemK-like"/>
</dbReference>
<comment type="similarity">
    <text evidence="4">Belongs to the protein N5-glutamine methyltransferase family. PrmB subfamily.</text>
</comment>
<evidence type="ECO:0000256" key="1">
    <source>
        <dbReference type="ARBA" id="ARBA00022603"/>
    </source>
</evidence>
<dbReference type="CDD" id="cd02440">
    <property type="entry name" value="AdoMet_MTases"/>
    <property type="match status" value="1"/>
</dbReference>
<dbReference type="AlphaFoldDB" id="A0A975R997"/>
<evidence type="ECO:0000256" key="3">
    <source>
        <dbReference type="ARBA" id="ARBA00022691"/>
    </source>
</evidence>
<sequence>MNLQAADVIDTLTSIKDYIRWAASRFAEHQVFLGHGTATPLDEAAAIVLHTLHQPYDLAESYFDAVLTVPERQAVIDLVIRRIVERKPSAYLTHEAIFAGLSFYVDERVLVPRSPIAELIAERFQPWVDEEQVYNILDLCTGSACIAIACAYAFPDAQVDAVELSADALAVAEINIDKHELAPQVTLYQSDLFKQLPVTPYDIIVSNPPYVSIAEWQSLPAEFHAEPGMGFTGGENGLDLVLRILVDAKDYLAETGILIIEVGSSAETLQTLFPDVPFYWLDFARGGDGVFLLTAQQVQDYHSQFVSALSCPETH</sequence>
<dbReference type="InterPro" id="IPR029063">
    <property type="entry name" value="SAM-dependent_MTases_sf"/>
</dbReference>
<feature type="domain" description="Methyltransferase small" evidence="5">
    <location>
        <begin position="131"/>
        <end position="212"/>
    </location>
</feature>
<dbReference type="HAMAP" id="MF_02125">
    <property type="entry name" value="L3_methyltr_PrmB"/>
    <property type="match status" value="1"/>
</dbReference>
<dbReference type="GO" id="GO:0005829">
    <property type="term" value="C:cytosol"/>
    <property type="evidence" value="ECO:0007669"/>
    <property type="project" value="TreeGrafter"/>
</dbReference>
<dbReference type="InterPro" id="IPR007848">
    <property type="entry name" value="Small_mtfrase_dom"/>
</dbReference>
<keyword evidence="2 4" id="KW-0808">Transferase</keyword>
<reference evidence="6" key="1">
    <citation type="submission" date="2021-04" db="EMBL/GenBank/DDBJ databases">
        <title>Draft genome sequence data of methanotrophic Methylovulum sp. strain S1L and Methylomonas sp. strain S2AM isolated from boreal lake water columns.</title>
        <authorList>
            <person name="Rissanen A.J."/>
            <person name="Mangayil R."/>
            <person name="Svenning M.M."/>
            <person name="Khanongnuch R."/>
        </authorList>
    </citation>
    <scope>NUCLEOTIDE SEQUENCE</scope>
    <source>
        <strain evidence="6">S2AM</strain>
    </source>
</reference>
<dbReference type="Gene3D" id="3.40.50.150">
    <property type="entry name" value="Vaccinia Virus protein VP39"/>
    <property type="match status" value="1"/>
</dbReference>
<dbReference type="GO" id="GO:0003676">
    <property type="term" value="F:nucleic acid binding"/>
    <property type="evidence" value="ECO:0007669"/>
    <property type="project" value="InterPro"/>
</dbReference>
<keyword evidence="3 4" id="KW-0949">S-adenosyl-L-methionine</keyword>
<dbReference type="InterPro" id="IPR017127">
    <property type="entry name" value="Ribosome_uL3_MTase"/>
</dbReference>
<dbReference type="GO" id="GO:0036009">
    <property type="term" value="F:protein-glutamine N-methyltransferase activity"/>
    <property type="evidence" value="ECO:0007669"/>
    <property type="project" value="UniProtKB-UniRule"/>
</dbReference>
<evidence type="ECO:0000256" key="2">
    <source>
        <dbReference type="ARBA" id="ARBA00022679"/>
    </source>
</evidence>
<dbReference type="PANTHER" id="PTHR47806">
    <property type="entry name" value="50S RIBOSOMAL PROTEIN L3 GLUTAMINE METHYLTRANSFERASE"/>
    <property type="match status" value="1"/>
</dbReference>
<dbReference type="KEGG" id="mpad:KEF85_11370"/>
<comment type="function">
    <text evidence="4">Methylates ribosomal protein uL3 on a specific glutamine residue.</text>
</comment>
<dbReference type="InterPro" id="IPR002052">
    <property type="entry name" value="DNA_methylase_N6_adenine_CS"/>
</dbReference>